<dbReference type="PANTHER" id="PTHR19944:SF99">
    <property type="entry name" value="HLA CLASS II HISTOCOMPATIBILITY ANTIGEN, DRB1 BETA CHAIN"/>
    <property type="match status" value="1"/>
</dbReference>
<keyword evidence="3" id="KW-0391">Immunity</keyword>
<evidence type="ECO:0000256" key="9">
    <source>
        <dbReference type="ARBA" id="ARBA00023182"/>
    </source>
</evidence>
<accession>A0A8C8AKT4</accession>
<organism evidence="11 12">
    <name type="scientific">Otus sunia</name>
    <name type="common">Oriental scops-owl</name>
    <dbReference type="NCBI Taxonomy" id="257818"/>
    <lineage>
        <taxon>Eukaryota</taxon>
        <taxon>Metazoa</taxon>
        <taxon>Chordata</taxon>
        <taxon>Craniata</taxon>
        <taxon>Vertebrata</taxon>
        <taxon>Euteleostomi</taxon>
        <taxon>Archelosauria</taxon>
        <taxon>Archosauria</taxon>
        <taxon>Dinosauria</taxon>
        <taxon>Saurischia</taxon>
        <taxon>Theropoda</taxon>
        <taxon>Coelurosauria</taxon>
        <taxon>Aves</taxon>
        <taxon>Neognathae</taxon>
        <taxon>Neoaves</taxon>
        <taxon>Telluraves</taxon>
        <taxon>Strigiformes</taxon>
        <taxon>Strigidae</taxon>
        <taxon>Otus</taxon>
    </lineage>
</organism>
<evidence type="ECO:0000256" key="8">
    <source>
        <dbReference type="ARBA" id="ARBA00023180"/>
    </source>
</evidence>
<dbReference type="InterPro" id="IPR011162">
    <property type="entry name" value="MHC_I/II-like_Ag-recog"/>
</dbReference>
<dbReference type="InterPro" id="IPR050160">
    <property type="entry name" value="MHC/Immunoglobulin"/>
</dbReference>
<dbReference type="InterPro" id="IPR000353">
    <property type="entry name" value="MHC_II_b_N"/>
</dbReference>
<evidence type="ECO:0000259" key="10">
    <source>
        <dbReference type="SMART" id="SM00921"/>
    </source>
</evidence>
<evidence type="ECO:0000313" key="11">
    <source>
        <dbReference type="Ensembl" id="ENSOSUP00000004405.1"/>
    </source>
</evidence>
<keyword evidence="5" id="KW-1064">Adaptive immunity</keyword>
<evidence type="ECO:0000256" key="5">
    <source>
        <dbReference type="ARBA" id="ARBA00023130"/>
    </source>
</evidence>
<keyword evidence="9" id="KW-0491">MHC II</keyword>
<evidence type="ECO:0000256" key="2">
    <source>
        <dbReference type="ARBA" id="ARBA00022692"/>
    </source>
</evidence>
<dbReference type="Pfam" id="PF00969">
    <property type="entry name" value="MHC_II_beta"/>
    <property type="match status" value="1"/>
</dbReference>
<evidence type="ECO:0000256" key="1">
    <source>
        <dbReference type="ARBA" id="ARBA00004479"/>
    </source>
</evidence>
<protein>
    <recommendedName>
        <fullName evidence="10">MHC class II beta chain N-terminal domain-containing protein</fullName>
    </recommendedName>
</protein>
<reference evidence="11" key="2">
    <citation type="submission" date="2025-09" db="UniProtKB">
        <authorList>
            <consortium name="Ensembl"/>
        </authorList>
    </citation>
    <scope>IDENTIFICATION</scope>
</reference>
<keyword evidence="2" id="KW-0812">Transmembrane</keyword>
<evidence type="ECO:0000256" key="3">
    <source>
        <dbReference type="ARBA" id="ARBA00022859"/>
    </source>
</evidence>
<keyword evidence="7" id="KW-1015">Disulfide bond</keyword>
<keyword evidence="4" id="KW-1133">Transmembrane helix</keyword>
<keyword evidence="12" id="KW-1185">Reference proteome</keyword>
<dbReference type="GO" id="GO:0042613">
    <property type="term" value="C:MHC class II protein complex"/>
    <property type="evidence" value="ECO:0007669"/>
    <property type="project" value="UniProtKB-KW"/>
</dbReference>
<feature type="domain" description="MHC class II beta chain N-terminal" evidence="10">
    <location>
        <begin position="29"/>
        <end position="103"/>
    </location>
</feature>
<evidence type="ECO:0000313" key="12">
    <source>
        <dbReference type="Proteomes" id="UP000694552"/>
    </source>
</evidence>
<keyword evidence="8" id="KW-0325">Glycoprotein</keyword>
<sequence length="111" mass="12828">MARGLPGASLPHRDGLPAHTGVFLEMVEYECQYLNGTEWVRYVEPYIHNREQFAHFDSDVGLYVADTALGEPQAKYWNSNPDILEQKRGEVDRLCRHNYQCLTPFITERKG</sequence>
<dbReference type="SUPFAM" id="SSF54452">
    <property type="entry name" value="MHC antigen-recognition domain"/>
    <property type="match status" value="1"/>
</dbReference>
<comment type="subcellular location">
    <subcellularLocation>
        <location evidence="1">Membrane</location>
        <topology evidence="1">Single-pass type I membrane protein</topology>
    </subcellularLocation>
</comment>
<evidence type="ECO:0000256" key="6">
    <source>
        <dbReference type="ARBA" id="ARBA00023136"/>
    </source>
</evidence>
<dbReference type="InterPro" id="IPR014745">
    <property type="entry name" value="MHC_II_a/b_N"/>
</dbReference>
<evidence type="ECO:0000256" key="7">
    <source>
        <dbReference type="ARBA" id="ARBA00023157"/>
    </source>
</evidence>
<dbReference type="SMART" id="SM00921">
    <property type="entry name" value="MHC_II_beta"/>
    <property type="match status" value="1"/>
</dbReference>
<dbReference type="PANTHER" id="PTHR19944">
    <property type="entry name" value="MHC CLASS II-RELATED"/>
    <property type="match status" value="1"/>
</dbReference>
<dbReference type="Gene3D" id="3.10.320.10">
    <property type="entry name" value="Class II Histocompatibility Antigen, M Beta Chain, Chain B, domain 1"/>
    <property type="match status" value="1"/>
</dbReference>
<dbReference type="GO" id="GO:0002250">
    <property type="term" value="P:adaptive immune response"/>
    <property type="evidence" value="ECO:0007669"/>
    <property type="project" value="UniProtKB-KW"/>
</dbReference>
<dbReference type="FunFam" id="3.10.320.10:FF:000001">
    <property type="entry name" value="HLA class II histocompatibility antigen, DRB1-1 beta chain"/>
    <property type="match status" value="1"/>
</dbReference>
<evidence type="ECO:0000256" key="4">
    <source>
        <dbReference type="ARBA" id="ARBA00022989"/>
    </source>
</evidence>
<proteinExistence type="predicted"/>
<dbReference type="AlphaFoldDB" id="A0A8C8AKT4"/>
<name>A0A8C8AKT4_9STRI</name>
<keyword evidence="6" id="KW-0472">Membrane</keyword>
<reference evidence="11" key="1">
    <citation type="submission" date="2025-08" db="UniProtKB">
        <authorList>
            <consortium name="Ensembl"/>
        </authorList>
    </citation>
    <scope>IDENTIFICATION</scope>
</reference>
<dbReference type="GO" id="GO:0002504">
    <property type="term" value="P:antigen processing and presentation of peptide or polysaccharide antigen via MHC class II"/>
    <property type="evidence" value="ECO:0007669"/>
    <property type="project" value="UniProtKB-KW"/>
</dbReference>
<dbReference type="Ensembl" id="ENSOSUT00000004551.1">
    <property type="protein sequence ID" value="ENSOSUP00000004405.1"/>
    <property type="gene ID" value="ENSOSUG00000003242.1"/>
</dbReference>
<dbReference type="Proteomes" id="UP000694552">
    <property type="component" value="Unplaced"/>
</dbReference>